<name>A0A0F9Z4M1_9ZZZZ</name>
<accession>A0A0F9Z4M1</accession>
<protein>
    <recommendedName>
        <fullName evidence="1">FRG domain-containing protein</fullName>
    </recommendedName>
</protein>
<gene>
    <name evidence="2" type="ORF">LCGC14_0001770</name>
</gene>
<dbReference type="SMART" id="SM00901">
    <property type="entry name" value="FRG"/>
    <property type="match status" value="1"/>
</dbReference>
<feature type="domain" description="FRG" evidence="1">
    <location>
        <begin position="21"/>
        <end position="116"/>
    </location>
</feature>
<sequence length="268" mass="30907">MNTREVQSIFELLELINKVTPYCDLWFRGSSRLDFGLVPGLIWRNDLNFESNYISKFLVGYQSYLGKALENPWEQYALMQHHGLPTRLLDWSSSPLSALYFALHQDSRWQGDRVVWVLNPASFNEYFHGFDSIVCPAAMASTAIMKGDSAVEGEFWDLNSYLPKLLDKDDHYELPVSPIAMESPFSNRRLASQHGRFTLHGSNSDSLDIQLRECDNKRVLAAFVLKTEGKLKEFKDQLYGLKINGETIYQDLDSMVKEIVRQETRHIL</sequence>
<dbReference type="EMBL" id="LAZR01000001">
    <property type="protein sequence ID" value="KKO12169.1"/>
    <property type="molecule type" value="Genomic_DNA"/>
</dbReference>
<dbReference type="Pfam" id="PF08867">
    <property type="entry name" value="FRG"/>
    <property type="match status" value="1"/>
</dbReference>
<comment type="caution">
    <text evidence="2">The sequence shown here is derived from an EMBL/GenBank/DDBJ whole genome shotgun (WGS) entry which is preliminary data.</text>
</comment>
<reference evidence="2" key="1">
    <citation type="journal article" date="2015" name="Nature">
        <title>Complex archaea that bridge the gap between prokaryotes and eukaryotes.</title>
        <authorList>
            <person name="Spang A."/>
            <person name="Saw J.H."/>
            <person name="Jorgensen S.L."/>
            <person name="Zaremba-Niedzwiedzka K."/>
            <person name="Martijn J."/>
            <person name="Lind A.E."/>
            <person name="van Eijk R."/>
            <person name="Schleper C."/>
            <person name="Guy L."/>
            <person name="Ettema T.J."/>
        </authorList>
    </citation>
    <scope>NUCLEOTIDE SEQUENCE</scope>
</reference>
<evidence type="ECO:0000259" key="1">
    <source>
        <dbReference type="SMART" id="SM00901"/>
    </source>
</evidence>
<evidence type="ECO:0000313" key="2">
    <source>
        <dbReference type="EMBL" id="KKO12169.1"/>
    </source>
</evidence>
<proteinExistence type="predicted"/>
<organism evidence="2">
    <name type="scientific">marine sediment metagenome</name>
    <dbReference type="NCBI Taxonomy" id="412755"/>
    <lineage>
        <taxon>unclassified sequences</taxon>
        <taxon>metagenomes</taxon>
        <taxon>ecological metagenomes</taxon>
    </lineage>
</organism>
<dbReference type="InterPro" id="IPR014966">
    <property type="entry name" value="FRG-dom"/>
</dbReference>
<dbReference type="AlphaFoldDB" id="A0A0F9Z4M1"/>